<sequence length="242" mass="26392">MSHDDPEAAGQQLYELLAKDRELTEFLHEVAGTSAGQIGRHGRTGCGVILTRGRRNTVVGYSDPDARRMDEIQAGFDDGPCLTAQRTETISHVVDVLHETRWPAYMSEVRAFGIRSILGVPLVLGDAGAAAMNFYSTEPDSFTTADIEDARRFSRIASQALTVAARIARAQEAAEHRRRAMESRTPIDVAVGIVMAQNRCSQEAAFEILQTASSHRNVKLRDLATELVASIGQPVPVAAFEE</sequence>
<name>A0A7Z0GJG9_9MICC</name>
<reference evidence="6 7" key="1">
    <citation type="submission" date="2020-07" db="EMBL/GenBank/DDBJ databases">
        <title>Sequencing the genomes of 1000 actinobacteria strains.</title>
        <authorList>
            <person name="Klenk H.-P."/>
        </authorList>
    </citation>
    <scope>NUCLEOTIDE SEQUENCE [LARGE SCALE GENOMIC DNA]</scope>
    <source>
        <strain evidence="6 7">DSM 15475</strain>
    </source>
</reference>
<dbReference type="Pfam" id="PF01590">
    <property type="entry name" value="GAF"/>
    <property type="match status" value="1"/>
</dbReference>
<keyword evidence="7" id="KW-1185">Reference proteome</keyword>
<protein>
    <submittedName>
        <fullName evidence="6">GAF domain-containing protein</fullName>
    </submittedName>
</protein>
<feature type="domain" description="ANTAR" evidence="5">
    <location>
        <begin position="167"/>
        <end position="228"/>
    </location>
</feature>
<evidence type="ECO:0000256" key="2">
    <source>
        <dbReference type="ARBA" id="ARBA00022777"/>
    </source>
</evidence>
<dbReference type="PIRSF" id="PIRSF036625">
    <property type="entry name" value="GAF_ANTAR"/>
    <property type="match status" value="1"/>
</dbReference>
<dbReference type="Gene3D" id="3.30.450.40">
    <property type="match status" value="1"/>
</dbReference>
<dbReference type="SMART" id="SM00065">
    <property type="entry name" value="GAF"/>
    <property type="match status" value="1"/>
</dbReference>
<gene>
    <name evidence="6" type="ORF">HNR09_000478</name>
</gene>
<dbReference type="SMART" id="SM01012">
    <property type="entry name" value="ANTAR"/>
    <property type="match status" value="1"/>
</dbReference>
<dbReference type="SUPFAM" id="SSF52172">
    <property type="entry name" value="CheY-like"/>
    <property type="match status" value="1"/>
</dbReference>
<dbReference type="InterPro" id="IPR036388">
    <property type="entry name" value="WH-like_DNA-bd_sf"/>
</dbReference>
<dbReference type="RefSeq" id="WP_179540600.1">
    <property type="nucleotide sequence ID" value="NZ_BAAALL010000004.1"/>
</dbReference>
<dbReference type="InterPro" id="IPR012074">
    <property type="entry name" value="GAF_ANTAR"/>
</dbReference>
<keyword evidence="2" id="KW-0418">Kinase</keyword>
<dbReference type="InterPro" id="IPR011006">
    <property type="entry name" value="CheY-like_superfamily"/>
</dbReference>
<comment type="caution">
    <text evidence="6">The sequence shown here is derived from an EMBL/GenBank/DDBJ whole genome shotgun (WGS) entry which is preliminary data.</text>
</comment>
<organism evidence="6 7">
    <name type="scientific">Nesterenkonia xinjiangensis</name>
    <dbReference type="NCBI Taxonomy" id="225327"/>
    <lineage>
        <taxon>Bacteria</taxon>
        <taxon>Bacillati</taxon>
        <taxon>Actinomycetota</taxon>
        <taxon>Actinomycetes</taxon>
        <taxon>Micrococcales</taxon>
        <taxon>Micrococcaceae</taxon>
        <taxon>Nesterenkonia</taxon>
    </lineage>
</organism>
<evidence type="ECO:0000256" key="3">
    <source>
        <dbReference type="ARBA" id="ARBA00023015"/>
    </source>
</evidence>
<dbReference type="InterPro" id="IPR029016">
    <property type="entry name" value="GAF-like_dom_sf"/>
</dbReference>
<evidence type="ECO:0000259" key="5">
    <source>
        <dbReference type="PROSITE" id="PS50921"/>
    </source>
</evidence>
<evidence type="ECO:0000256" key="1">
    <source>
        <dbReference type="ARBA" id="ARBA00022679"/>
    </source>
</evidence>
<dbReference type="Pfam" id="PF03861">
    <property type="entry name" value="ANTAR"/>
    <property type="match status" value="1"/>
</dbReference>
<evidence type="ECO:0000313" key="7">
    <source>
        <dbReference type="Proteomes" id="UP000535437"/>
    </source>
</evidence>
<dbReference type="AlphaFoldDB" id="A0A7Z0GJG9"/>
<keyword evidence="4" id="KW-0804">Transcription</keyword>
<dbReference type="EMBL" id="JACCFY010000001">
    <property type="protein sequence ID" value="NYJ77067.1"/>
    <property type="molecule type" value="Genomic_DNA"/>
</dbReference>
<accession>A0A7Z0GJG9</accession>
<dbReference type="PROSITE" id="PS50921">
    <property type="entry name" value="ANTAR"/>
    <property type="match status" value="1"/>
</dbReference>
<dbReference type="GO" id="GO:0016301">
    <property type="term" value="F:kinase activity"/>
    <property type="evidence" value="ECO:0007669"/>
    <property type="project" value="UniProtKB-KW"/>
</dbReference>
<proteinExistence type="predicted"/>
<evidence type="ECO:0000313" key="6">
    <source>
        <dbReference type="EMBL" id="NYJ77067.1"/>
    </source>
</evidence>
<dbReference type="Proteomes" id="UP000535437">
    <property type="component" value="Unassembled WGS sequence"/>
</dbReference>
<keyword evidence="3" id="KW-0805">Transcription regulation</keyword>
<dbReference type="InterPro" id="IPR005561">
    <property type="entry name" value="ANTAR"/>
</dbReference>
<dbReference type="InterPro" id="IPR003018">
    <property type="entry name" value="GAF"/>
</dbReference>
<dbReference type="SUPFAM" id="SSF55781">
    <property type="entry name" value="GAF domain-like"/>
    <property type="match status" value="1"/>
</dbReference>
<dbReference type="GO" id="GO:0003723">
    <property type="term" value="F:RNA binding"/>
    <property type="evidence" value="ECO:0007669"/>
    <property type="project" value="InterPro"/>
</dbReference>
<dbReference type="Gene3D" id="1.10.10.10">
    <property type="entry name" value="Winged helix-like DNA-binding domain superfamily/Winged helix DNA-binding domain"/>
    <property type="match status" value="1"/>
</dbReference>
<keyword evidence="1" id="KW-0808">Transferase</keyword>
<evidence type="ECO:0000256" key="4">
    <source>
        <dbReference type="ARBA" id="ARBA00023163"/>
    </source>
</evidence>